<reference evidence="3 4" key="1">
    <citation type="journal article" date="2018" name="New Phytol.">
        <title>Phylogenomics of Endogonaceae and evolution of mycorrhizas within Mucoromycota.</title>
        <authorList>
            <person name="Chang Y."/>
            <person name="Desiro A."/>
            <person name="Na H."/>
            <person name="Sandor L."/>
            <person name="Lipzen A."/>
            <person name="Clum A."/>
            <person name="Barry K."/>
            <person name="Grigoriev I.V."/>
            <person name="Martin F.M."/>
            <person name="Stajich J.E."/>
            <person name="Smith M.E."/>
            <person name="Bonito G."/>
            <person name="Spatafora J.W."/>
        </authorList>
    </citation>
    <scope>NUCLEOTIDE SEQUENCE [LARGE SCALE GENOMIC DNA]</scope>
    <source>
        <strain evidence="3 4">AD002</strain>
    </source>
</reference>
<dbReference type="PROSITE" id="PS50003">
    <property type="entry name" value="PH_DOMAIN"/>
    <property type="match status" value="1"/>
</dbReference>
<gene>
    <name evidence="3" type="ORF">BC938DRAFT_480465</name>
</gene>
<feature type="region of interest" description="Disordered" evidence="1">
    <location>
        <begin position="144"/>
        <end position="180"/>
    </location>
</feature>
<dbReference type="Proteomes" id="UP000274822">
    <property type="component" value="Unassembled WGS sequence"/>
</dbReference>
<evidence type="ECO:0000259" key="2">
    <source>
        <dbReference type="PROSITE" id="PS50003"/>
    </source>
</evidence>
<evidence type="ECO:0000313" key="4">
    <source>
        <dbReference type="Proteomes" id="UP000274822"/>
    </source>
</evidence>
<protein>
    <recommendedName>
        <fullName evidence="2">PH domain-containing protein</fullName>
    </recommendedName>
</protein>
<feature type="compositionally biased region" description="Acidic residues" evidence="1">
    <location>
        <begin position="201"/>
        <end position="214"/>
    </location>
</feature>
<dbReference type="AlphaFoldDB" id="A0A433QIG4"/>
<feature type="compositionally biased region" description="Polar residues" evidence="1">
    <location>
        <begin position="161"/>
        <end position="176"/>
    </location>
</feature>
<evidence type="ECO:0000313" key="3">
    <source>
        <dbReference type="EMBL" id="RUS29597.1"/>
    </source>
</evidence>
<sequence length="253" mass="27849">MIAEQNQVVKCGWLSEVRFSPVLKLLQKRVWCVLLGSELKCYKSDILTLPPSFAPQQHNPKILTTVNLEFYRTVSIPSKTSGPSRSFRIEPIGTSTSTNLDQKARTFRASSSDEAEDWIEAIHKRLGGRNIVDVALDRLALSSGGSFSRSSTPSLRSRCSNDSLSTMSTGSSTVSKPTKIAAPRSWTITSTDPRCDSLFDSGEESLSDEDEDAESTSCADSPAEILVVWEEVDVAQIERKTTVRRPKIAIFDA</sequence>
<dbReference type="SUPFAM" id="SSF50729">
    <property type="entry name" value="PH domain-like"/>
    <property type="match status" value="1"/>
</dbReference>
<dbReference type="Gene3D" id="2.30.29.30">
    <property type="entry name" value="Pleckstrin-homology domain (PH domain)/Phosphotyrosine-binding domain (PTB)"/>
    <property type="match status" value="1"/>
</dbReference>
<comment type="caution">
    <text evidence="3">The sequence shown here is derived from an EMBL/GenBank/DDBJ whole genome shotgun (WGS) entry which is preliminary data.</text>
</comment>
<dbReference type="InterPro" id="IPR001849">
    <property type="entry name" value="PH_domain"/>
</dbReference>
<feature type="region of interest" description="Disordered" evidence="1">
    <location>
        <begin position="197"/>
        <end position="219"/>
    </location>
</feature>
<accession>A0A433QIG4</accession>
<dbReference type="EMBL" id="RBNJ01004959">
    <property type="protein sequence ID" value="RUS29597.1"/>
    <property type="molecule type" value="Genomic_DNA"/>
</dbReference>
<proteinExistence type="predicted"/>
<feature type="domain" description="PH" evidence="2">
    <location>
        <begin position="7"/>
        <end position="127"/>
    </location>
</feature>
<organism evidence="3 4">
    <name type="scientific">Jimgerdemannia flammicorona</name>
    <dbReference type="NCBI Taxonomy" id="994334"/>
    <lineage>
        <taxon>Eukaryota</taxon>
        <taxon>Fungi</taxon>
        <taxon>Fungi incertae sedis</taxon>
        <taxon>Mucoromycota</taxon>
        <taxon>Mucoromycotina</taxon>
        <taxon>Endogonomycetes</taxon>
        <taxon>Endogonales</taxon>
        <taxon>Endogonaceae</taxon>
        <taxon>Jimgerdemannia</taxon>
    </lineage>
</organism>
<keyword evidence="4" id="KW-1185">Reference proteome</keyword>
<dbReference type="InterPro" id="IPR011993">
    <property type="entry name" value="PH-like_dom_sf"/>
</dbReference>
<dbReference type="SMART" id="SM00233">
    <property type="entry name" value="PH"/>
    <property type="match status" value="1"/>
</dbReference>
<feature type="compositionally biased region" description="Low complexity" evidence="1">
    <location>
        <begin position="144"/>
        <end position="160"/>
    </location>
</feature>
<evidence type="ECO:0000256" key="1">
    <source>
        <dbReference type="SAM" id="MobiDB-lite"/>
    </source>
</evidence>
<dbReference type="Pfam" id="PF00169">
    <property type="entry name" value="PH"/>
    <property type="match status" value="1"/>
</dbReference>
<name>A0A433QIG4_9FUNG</name>